<dbReference type="PANTHER" id="PTHR46830:SF1">
    <property type="entry name" value="ALPHA-1,4-N-ACETYLGLUCOSAMINYLTRANSFERASE"/>
    <property type="match status" value="1"/>
</dbReference>
<evidence type="ECO:0000313" key="5">
    <source>
        <dbReference type="EMBL" id="CAF3683524.1"/>
    </source>
</evidence>
<keyword evidence="1" id="KW-0732">Signal</keyword>
<gene>
    <name evidence="3" type="ORF">GPM918_LOCUS8637</name>
    <name evidence="2" type="ORF">OVA965_LOCUS1569</name>
    <name evidence="5" type="ORF">SRO942_LOCUS8637</name>
    <name evidence="4" type="ORF">TMI583_LOCUS1569</name>
</gene>
<dbReference type="Proteomes" id="UP000677228">
    <property type="component" value="Unassembled WGS sequence"/>
</dbReference>
<reference evidence="3" key="1">
    <citation type="submission" date="2021-02" db="EMBL/GenBank/DDBJ databases">
        <authorList>
            <person name="Nowell W R."/>
        </authorList>
    </citation>
    <scope>NUCLEOTIDE SEQUENCE</scope>
</reference>
<feature type="signal peptide" evidence="1">
    <location>
        <begin position="1"/>
        <end position="17"/>
    </location>
</feature>
<name>A0A813ZLA6_9BILA</name>
<dbReference type="Gene3D" id="3.90.550.20">
    <property type="match status" value="1"/>
</dbReference>
<proteinExistence type="predicted"/>
<accession>A0A813ZLA6</accession>
<evidence type="ECO:0000313" key="6">
    <source>
        <dbReference type="Proteomes" id="UP000663829"/>
    </source>
</evidence>
<dbReference type="AlphaFoldDB" id="A0A813ZLA6"/>
<dbReference type="OrthoDB" id="409543at2759"/>
<dbReference type="EMBL" id="CAJNOQ010001526">
    <property type="protein sequence ID" value="CAF0901042.1"/>
    <property type="molecule type" value="Genomic_DNA"/>
</dbReference>
<evidence type="ECO:0000313" key="4">
    <source>
        <dbReference type="EMBL" id="CAF3520980.1"/>
    </source>
</evidence>
<dbReference type="Proteomes" id="UP000682733">
    <property type="component" value="Unassembled WGS sequence"/>
</dbReference>
<protein>
    <recommendedName>
        <fullName evidence="7">Glycosyltransferase</fullName>
    </recommendedName>
</protein>
<evidence type="ECO:0000256" key="1">
    <source>
        <dbReference type="SAM" id="SignalP"/>
    </source>
</evidence>
<dbReference type="EMBL" id="CAJOBA010000297">
    <property type="protein sequence ID" value="CAF3520980.1"/>
    <property type="molecule type" value="Genomic_DNA"/>
</dbReference>
<evidence type="ECO:0000313" key="2">
    <source>
        <dbReference type="EMBL" id="CAF0743244.1"/>
    </source>
</evidence>
<organism evidence="3 6">
    <name type="scientific">Didymodactylos carnosus</name>
    <dbReference type="NCBI Taxonomy" id="1234261"/>
    <lineage>
        <taxon>Eukaryota</taxon>
        <taxon>Metazoa</taxon>
        <taxon>Spiralia</taxon>
        <taxon>Gnathifera</taxon>
        <taxon>Rotifera</taxon>
        <taxon>Eurotatoria</taxon>
        <taxon>Bdelloidea</taxon>
        <taxon>Philodinida</taxon>
        <taxon>Philodinidae</taxon>
        <taxon>Didymodactylos</taxon>
    </lineage>
</organism>
<dbReference type="InterPro" id="IPR029044">
    <property type="entry name" value="Nucleotide-diphossugar_trans"/>
</dbReference>
<comment type="caution">
    <text evidence="3">The sequence shown here is derived from an EMBL/GenBank/DDBJ whole genome shotgun (WGS) entry which is preliminary data.</text>
</comment>
<dbReference type="Proteomes" id="UP000663829">
    <property type="component" value="Unassembled WGS sequence"/>
</dbReference>
<dbReference type="EMBL" id="CAJNOK010000297">
    <property type="protein sequence ID" value="CAF0743244.1"/>
    <property type="molecule type" value="Genomic_DNA"/>
</dbReference>
<dbReference type="PANTHER" id="PTHR46830">
    <property type="entry name" value="TRANSFERASE, PUTATIVE-RELATED"/>
    <property type="match status" value="1"/>
</dbReference>
<dbReference type="InterPro" id="IPR007577">
    <property type="entry name" value="GlycoTrfase_DXD_sugar-bd_CS"/>
</dbReference>
<dbReference type="SUPFAM" id="SSF53448">
    <property type="entry name" value="Nucleotide-diphospho-sugar transferases"/>
    <property type="match status" value="1"/>
</dbReference>
<sequence>MPFLSSILLRWPLCLHCRHVADKTDFEDFNNNSGVDYYLVPNIIHFIRWNISAFNFVDIVCIRAAYIAQKPDRILIHTNIKKFSGKYSEVLKEWPDLYNITEIVESYPPKSIFGQRFRGPFALSHGSDIERIRILMKYGGIYLDRDVYVVQNLNKYRKYEMVLGWINNWPRIGTMVYLAHKDARFLPLYIKTYQGSYNASVWYYNAGRKPVEDILLKRPELIHRVKTKFGVNVEITHYLYNTQNWSDWKKQDTIHLCINHRNYMYPDNFKRYPILDENTILTYNYTFREMAMQAYFARDTLTNHLSNTTSISTT</sequence>
<evidence type="ECO:0000313" key="3">
    <source>
        <dbReference type="EMBL" id="CAF0901042.1"/>
    </source>
</evidence>
<dbReference type="Pfam" id="PF04488">
    <property type="entry name" value="Gly_transf_sug"/>
    <property type="match status" value="1"/>
</dbReference>
<feature type="chain" id="PRO_5036223696" description="Glycosyltransferase" evidence="1">
    <location>
        <begin position="18"/>
        <end position="314"/>
    </location>
</feature>
<dbReference type="Proteomes" id="UP000681722">
    <property type="component" value="Unassembled WGS sequence"/>
</dbReference>
<keyword evidence="6" id="KW-1185">Reference proteome</keyword>
<dbReference type="EMBL" id="CAJOBC010001526">
    <property type="protein sequence ID" value="CAF3683524.1"/>
    <property type="molecule type" value="Genomic_DNA"/>
</dbReference>
<evidence type="ECO:0008006" key="7">
    <source>
        <dbReference type="Google" id="ProtNLM"/>
    </source>
</evidence>